<dbReference type="Gene3D" id="1.10.132.60">
    <property type="entry name" value="DNA polymerase family B, C-terminal domain"/>
    <property type="match status" value="1"/>
</dbReference>
<feature type="domain" description="DNA-directed DNA polymerase family B exonuclease" evidence="20">
    <location>
        <begin position="285"/>
        <end position="537"/>
    </location>
</feature>
<evidence type="ECO:0000313" key="22">
    <source>
        <dbReference type="EMBL" id="WOL23309.1"/>
    </source>
</evidence>
<dbReference type="SUPFAM" id="SSF53098">
    <property type="entry name" value="Ribonuclease H-like"/>
    <property type="match status" value="1"/>
</dbReference>
<dbReference type="InterPro" id="IPR036397">
    <property type="entry name" value="RNaseH_sf"/>
</dbReference>
<dbReference type="Pfam" id="PF03104">
    <property type="entry name" value="DNA_pol_B_exo1"/>
    <property type="match status" value="1"/>
</dbReference>
<evidence type="ECO:0000256" key="4">
    <source>
        <dbReference type="ARBA" id="ARBA00022562"/>
    </source>
</evidence>
<keyword evidence="10" id="KW-0378">Hydrolase</keyword>
<dbReference type="InterPro" id="IPR050240">
    <property type="entry name" value="DNA_pol_type-B"/>
</dbReference>
<dbReference type="SUPFAM" id="SSF56672">
    <property type="entry name" value="DNA/RNA polymerases"/>
    <property type="match status" value="1"/>
</dbReference>
<evidence type="ECO:0000256" key="2">
    <source>
        <dbReference type="ARBA" id="ARBA00004147"/>
    </source>
</evidence>
<evidence type="ECO:0000256" key="8">
    <source>
        <dbReference type="ARBA" id="ARBA00022722"/>
    </source>
</evidence>
<dbReference type="InterPro" id="IPR023211">
    <property type="entry name" value="DNA_pol_palm_dom_sf"/>
</dbReference>
<dbReference type="Gene3D" id="1.10.287.690">
    <property type="entry name" value="Helix hairpin bin"/>
    <property type="match status" value="1"/>
</dbReference>
<keyword evidence="14" id="KW-0511">Multifunctional enzyme</keyword>
<keyword evidence="13 17" id="KW-0238">DNA-binding</keyword>
<dbReference type="InterPro" id="IPR017964">
    <property type="entry name" value="DNA-dir_DNA_pol_B_CS"/>
</dbReference>
<keyword evidence="7 17" id="KW-0235">DNA replication</keyword>
<keyword evidence="5 17" id="KW-0808">Transferase</keyword>
<evidence type="ECO:0000256" key="3">
    <source>
        <dbReference type="ARBA" id="ARBA00005755"/>
    </source>
</evidence>
<keyword evidence="4" id="KW-1048">Host nucleus</keyword>
<dbReference type="EC" id="2.7.7.7" evidence="17"/>
<sequence>MDGRTAESFHNPLLAYRRGFVGNPRHGGSHGGERRPKQRGHSYVTEMEEFKFIAPKCLDEPSGDGGSDGERPAPAKGTHVGTLRRSPIVYRDGEVYEFLKFKDSAALWPRRTCVWGGESFRELDFDPRFTRFHVYDMVENVEHADSAAERDGHRFLDLIRPMGTVVTMFGMTDCGKRVAVHVYGVCPYFYMRKADADAACGSRGPRDLAEKMAASLRSSVTGAAAGKRYFGSGARFASTDCFEVDVVRRTDVYYFGTETCDYYRIKSRSGRFVTALCDNFCPSVTKYEGSVDAITRMVLDNAGFVTFGWYGLKTGARGERIQVRRPEHHTTSCDVEVNCTVDNLVGEPNAGAWPDYKLMCFDIECKAGGENETAFPIATNEKDLVIQISCLAYSLATHRLEHVILFSLGSCDLPEACVESILETYSVEPVVLEFESEYELLLAFVTFVKQYAPEFATGYNIVNFDWAYIYNKLTSVYGAHLDGYGVLNRGGTFKIWDAGINRFQKKSKVKINGLVSLDMYTVATEKLKLPSYKLDAVAEAVLGERKKDLSYKEIPGFFASGPEKRGEVGEYCIQDSLLVGKLFFKYLPHLELSAVAKLAGILLPRAIFDGQQMRVFTCLLRLAGSRGYVLPDNTRRFTDQGADDAADIAGDFHQDASEGDEDDAPDAAALEPDEAGGCRQAGTSGSSGKGGSGRAVGYQGAKVLEPTSGFHVSPVVVFDFASLYPSIIQAHNLCFTTLAVDGAAVAGLKEGDDFLTIEVLGRVLRFVKSHVRESLLSVLLKDWLAMRKAIRAKMQTSSEEEAVLLDKQQAAIKVVCNSVYGFCGVANGLLPCLDVAATVTTIGRNMLLSVRDYIHVRWGSAESLVGEFPELAQAIAAGGEGRYSVSVIYGDTDSVFVKFTGVGIDGLVAAGDAMAKRVSGDLFLPPIKLECEKTFDKLLLITKKKYMGTIYRGKMMMKGVDLVRKNNCRFINSYAKRLADLLFGDDAVAAAAAEVAASPPAMWLERPLPEGMKPFGDVLVEAYNKIAGTGDALNVGEFVMSAELSRPPDAYANKRIAHLTVYYKLCMRADQTPMVKDRISYVIAAPTEEVERDADRVAEMRGDKRTAPADAPVAVDGPEDAPPGTKRRGACQASRAPKRRKLLVSEMAEDPTYLASRGASLNIDYYFTHLLGTLSVTFKALFGNDTKITEAILRRFIPERHADGAEEAARLASAGFSVARLGGAASSRDEEEESRQTLSRAFRILTEARRRC</sequence>
<feature type="domain" description="DNA-directed DNA polymerase family B multifunctional" evidence="19">
    <location>
        <begin position="604"/>
        <end position="1180"/>
    </location>
</feature>
<comment type="similarity">
    <text evidence="3 17">Belongs to the DNA polymerase type-B family.</text>
</comment>
<feature type="region of interest" description="Disordered" evidence="18">
    <location>
        <begin position="653"/>
        <end position="693"/>
    </location>
</feature>
<evidence type="ECO:0000256" key="13">
    <source>
        <dbReference type="ARBA" id="ARBA00023125"/>
    </source>
</evidence>
<dbReference type="SMART" id="SM00486">
    <property type="entry name" value="POLBc"/>
    <property type="match status" value="1"/>
</dbReference>
<evidence type="ECO:0000256" key="18">
    <source>
        <dbReference type="SAM" id="MobiDB-lite"/>
    </source>
</evidence>
<feature type="domain" description="DNA polymerase catalytic subunit Pol C-terminal" evidence="21">
    <location>
        <begin position="1208"/>
        <end position="1246"/>
    </location>
</feature>
<dbReference type="PROSITE" id="PS00116">
    <property type="entry name" value="DNA_POLYMERASE_B"/>
    <property type="match status" value="1"/>
</dbReference>
<evidence type="ECO:0000256" key="11">
    <source>
        <dbReference type="ARBA" id="ARBA00022932"/>
    </source>
</evidence>
<keyword evidence="12" id="KW-1194">Viral DNA replication</keyword>
<dbReference type="PANTHER" id="PTHR10322:SF23">
    <property type="entry name" value="DNA POLYMERASE DELTA CATALYTIC SUBUNIT"/>
    <property type="match status" value="1"/>
</dbReference>
<evidence type="ECO:0000256" key="15">
    <source>
        <dbReference type="ARBA" id="ARBA00025601"/>
    </source>
</evidence>
<evidence type="ECO:0000256" key="5">
    <source>
        <dbReference type="ARBA" id="ARBA00022679"/>
    </source>
</evidence>
<evidence type="ECO:0000259" key="19">
    <source>
        <dbReference type="Pfam" id="PF00136"/>
    </source>
</evidence>
<dbReference type="GO" id="GO:0042025">
    <property type="term" value="C:host cell nucleus"/>
    <property type="evidence" value="ECO:0007669"/>
    <property type="project" value="UniProtKB-SubCell"/>
</dbReference>
<dbReference type="GO" id="GO:0006261">
    <property type="term" value="P:DNA-templated DNA replication"/>
    <property type="evidence" value="ECO:0007669"/>
    <property type="project" value="TreeGrafter"/>
</dbReference>
<evidence type="ECO:0000256" key="9">
    <source>
        <dbReference type="ARBA" id="ARBA00022759"/>
    </source>
</evidence>
<evidence type="ECO:0000256" key="6">
    <source>
        <dbReference type="ARBA" id="ARBA00022695"/>
    </source>
</evidence>
<keyword evidence="8" id="KW-0540">Nuclease</keyword>
<evidence type="ECO:0000256" key="10">
    <source>
        <dbReference type="ARBA" id="ARBA00022801"/>
    </source>
</evidence>
<reference evidence="22" key="1">
    <citation type="submission" date="2024-06" db="EMBL/GenBank/DDBJ databases">
        <title>Multidecadal high mortality disease events in Australian domestic geese associated with an alphaherpesvirus, designated Anatid alphaherpesvirus 2.</title>
        <authorList>
            <person name="Kelly-Bosma M."/>
            <person name="Neave M.J."/>
        </authorList>
    </citation>
    <scope>NUCLEOTIDE SEQUENCE</scope>
    <source>
        <strain evidence="22">ACDP 22-00165</strain>
    </source>
</reference>
<dbReference type="InterPro" id="IPR006172">
    <property type="entry name" value="DNA-dir_DNA_pol_B"/>
</dbReference>
<name>A0AAU0K7X8_9ALPH</name>
<dbReference type="InterPro" id="IPR006133">
    <property type="entry name" value="DNA-dir_DNA_pol_B_exonuc"/>
</dbReference>
<keyword evidence="9" id="KW-0255">Endonuclease</keyword>
<dbReference type="EMBL" id="OR540300">
    <property type="protein sequence ID" value="WOL23309.1"/>
    <property type="molecule type" value="Genomic_DNA"/>
</dbReference>
<dbReference type="InterPro" id="IPR021639">
    <property type="entry name" value="DNAPolymera_Pol_C"/>
</dbReference>
<evidence type="ECO:0000256" key="1">
    <source>
        <dbReference type="ARBA" id="ARBA00000077"/>
    </source>
</evidence>
<dbReference type="Gene3D" id="3.30.342.10">
    <property type="entry name" value="DNA Polymerase, chain B, domain 1"/>
    <property type="match status" value="1"/>
</dbReference>
<dbReference type="Pfam" id="PF11590">
    <property type="entry name" value="DNAPolymera_Pol"/>
    <property type="match status" value="1"/>
</dbReference>
<dbReference type="Pfam" id="PF00136">
    <property type="entry name" value="DNA_pol_B"/>
    <property type="match status" value="1"/>
</dbReference>
<dbReference type="GO" id="GO:0004523">
    <property type="term" value="F:RNA-DNA hybrid ribonuclease activity"/>
    <property type="evidence" value="ECO:0007669"/>
    <property type="project" value="UniProtKB-EC"/>
</dbReference>
<dbReference type="InterPro" id="IPR042087">
    <property type="entry name" value="DNA_pol_B_thumb"/>
</dbReference>
<dbReference type="InterPro" id="IPR012337">
    <property type="entry name" value="RNaseH-like_sf"/>
</dbReference>
<evidence type="ECO:0000256" key="17">
    <source>
        <dbReference type="RuleBase" id="RU000442"/>
    </source>
</evidence>
<evidence type="ECO:0000256" key="7">
    <source>
        <dbReference type="ARBA" id="ARBA00022705"/>
    </source>
</evidence>
<dbReference type="InterPro" id="IPR006134">
    <property type="entry name" value="DNA-dir_DNA_pol_B_multi_dom"/>
</dbReference>
<dbReference type="GO" id="GO:0003677">
    <property type="term" value="F:DNA binding"/>
    <property type="evidence" value="ECO:0007669"/>
    <property type="project" value="UniProtKB-KW"/>
</dbReference>
<evidence type="ECO:0000259" key="21">
    <source>
        <dbReference type="Pfam" id="PF11590"/>
    </source>
</evidence>
<proteinExistence type="inferred from homology"/>
<comment type="catalytic activity">
    <reaction evidence="1">
        <text>Endonucleolytic cleavage to 5'-phosphomonoester.</text>
        <dbReference type="EC" id="3.1.26.4"/>
    </reaction>
</comment>
<comment type="catalytic activity">
    <reaction evidence="16 17">
        <text>DNA(n) + a 2'-deoxyribonucleoside 5'-triphosphate = DNA(n+1) + diphosphate</text>
        <dbReference type="Rhea" id="RHEA:22508"/>
        <dbReference type="Rhea" id="RHEA-COMP:17339"/>
        <dbReference type="Rhea" id="RHEA-COMP:17340"/>
        <dbReference type="ChEBI" id="CHEBI:33019"/>
        <dbReference type="ChEBI" id="CHEBI:61560"/>
        <dbReference type="ChEBI" id="CHEBI:173112"/>
        <dbReference type="EC" id="2.7.7.7"/>
    </reaction>
</comment>
<dbReference type="PANTHER" id="PTHR10322">
    <property type="entry name" value="DNA POLYMERASE CATALYTIC SUBUNIT"/>
    <property type="match status" value="1"/>
</dbReference>
<evidence type="ECO:0000256" key="16">
    <source>
        <dbReference type="ARBA" id="ARBA00049244"/>
    </source>
</evidence>
<protein>
    <recommendedName>
        <fullName evidence="17">DNA polymerase</fullName>
        <ecNumber evidence="17">2.7.7.7</ecNumber>
    </recommendedName>
</protein>
<evidence type="ECO:0000259" key="20">
    <source>
        <dbReference type="Pfam" id="PF03104"/>
    </source>
</evidence>
<dbReference type="PRINTS" id="PR00106">
    <property type="entry name" value="DNAPOLB"/>
</dbReference>
<comment type="function">
    <text evidence="15">Replicates viral genomic DNA. The replication complex is composed of six viral proteins: the DNA polymerase, processivity factor, primase, primase-associated factor, helicase, and ssDNA-binding protein. Additionally, the polymerase contains an intrinsic ribonuclease H (RNase H) activity that specifically degrades RNA/DNA heteroduplexes or duplex DNA substrates in the 5' to 3' direction. Therefore, it can catalyze the excision of the RNA primers that initiate the synthesis of Okazaki fragments at a replication fork during viral DNA replication.</text>
</comment>
<organism evidence="22">
    <name type="scientific">Anatid alphaherpesvirus 2</name>
    <dbReference type="NCBI Taxonomy" id="3080522"/>
    <lineage>
        <taxon>Viruses</taxon>
        <taxon>Duplodnaviria</taxon>
        <taxon>Heunggongvirae</taxon>
        <taxon>Peploviricota</taxon>
        <taxon>Herviviricetes</taxon>
        <taxon>Herpesvirales</taxon>
        <taxon>Orthoherpesviridae</taxon>
        <taxon>Alphaherpesvirinae</taxon>
    </lineage>
</organism>
<accession>A0AAU0K7X8</accession>
<comment type="subcellular location">
    <subcellularLocation>
        <location evidence="2">Host nucleus</location>
    </subcellularLocation>
</comment>
<dbReference type="GO" id="GO:0003887">
    <property type="term" value="F:DNA-directed DNA polymerase activity"/>
    <property type="evidence" value="ECO:0007669"/>
    <property type="project" value="UniProtKB-KW"/>
</dbReference>
<dbReference type="GO" id="GO:0039693">
    <property type="term" value="P:viral DNA genome replication"/>
    <property type="evidence" value="ECO:0007669"/>
    <property type="project" value="UniProtKB-KW"/>
</dbReference>
<dbReference type="GO" id="GO:0000166">
    <property type="term" value="F:nucleotide binding"/>
    <property type="evidence" value="ECO:0007669"/>
    <property type="project" value="InterPro"/>
</dbReference>
<dbReference type="Gene3D" id="3.90.1600.10">
    <property type="entry name" value="Palm domain of DNA polymerase"/>
    <property type="match status" value="1"/>
</dbReference>
<dbReference type="Gene3D" id="3.30.420.10">
    <property type="entry name" value="Ribonuclease H-like superfamily/Ribonuclease H"/>
    <property type="match status" value="1"/>
</dbReference>
<keyword evidence="6 17" id="KW-0548">Nucleotidyltransferase</keyword>
<keyword evidence="11 17" id="KW-0239">DNA-directed DNA polymerase</keyword>
<feature type="region of interest" description="Disordered" evidence="18">
    <location>
        <begin position="1100"/>
        <end position="1137"/>
    </location>
</feature>
<evidence type="ECO:0000256" key="14">
    <source>
        <dbReference type="ARBA" id="ARBA00023268"/>
    </source>
</evidence>
<dbReference type="FunFam" id="1.10.132.60:FF:000011">
    <property type="entry name" value="DNA polymerase catalytic subunit"/>
    <property type="match status" value="1"/>
</dbReference>
<dbReference type="InterPro" id="IPR043502">
    <property type="entry name" value="DNA/RNA_pol_sf"/>
</dbReference>
<feature type="region of interest" description="Disordered" evidence="18">
    <location>
        <begin position="20"/>
        <end position="40"/>
    </location>
</feature>
<evidence type="ECO:0000256" key="12">
    <source>
        <dbReference type="ARBA" id="ARBA00023109"/>
    </source>
</evidence>
<feature type="region of interest" description="Disordered" evidence="18">
    <location>
        <begin position="56"/>
        <end position="80"/>
    </location>
</feature>